<accession>K1TAH1</accession>
<dbReference type="AlphaFoldDB" id="K1TAH1"/>
<protein>
    <submittedName>
        <fullName evidence="2">Peptidase M16 domain protein</fullName>
    </submittedName>
</protein>
<dbReference type="GO" id="GO:0046872">
    <property type="term" value="F:metal ion binding"/>
    <property type="evidence" value="ECO:0007669"/>
    <property type="project" value="InterPro"/>
</dbReference>
<comment type="caution">
    <text evidence="2">The sequence shown here is derived from an EMBL/GenBank/DDBJ whole genome shotgun (WGS) entry which is preliminary data.</text>
</comment>
<dbReference type="Pfam" id="PF05193">
    <property type="entry name" value="Peptidase_M16_C"/>
    <property type="match status" value="1"/>
</dbReference>
<feature type="domain" description="Peptidase M16 C-terminal" evidence="1">
    <location>
        <begin position="18"/>
        <end position="97"/>
    </location>
</feature>
<feature type="non-terminal residue" evidence="2">
    <location>
        <position position="1"/>
    </location>
</feature>
<dbReference type="SUPFAM" id="SSF63411">
    <property type="entry name" value="LuxS/MPP-like metallohydrolase"/>
    <property type="match status" value="1"/>
</dbReference>
<dbReference type="InterPro" id="IPR011249">
    <property type="entry name" value="Metalloenz_LuxS/M16"/>
</dbReference>
<name>K1TAH1_9ZZZZ</name>
<dbReference type="Gene3D" id="3.30.830.10">
    <property type="entry name" value="Metalloenzyme, LuxS/M16 peptidase-like"/>
    <property type="match status" value="1"/>
</dbReference>
<dbReference type="InterPro" id="IPR007863">
    <property type="entry name" value="Peptidase_M16_C"/>
</dbReference>
<proteinExistence type="predicted"/>
<dbReference type="EMBL" id="AJWZ01005141">
    <property type="protein sequence ID" value="EKC63410.1"/>
    <property type="molecule type" value="Genomic_DNA"/>
</dbReference>
<evidence type="ECO:0000313" key="2">
    <source>
        <dbReference type="EMBL" id="EKC63410.1"/>
    </source>
</evidence>
<sequence length="171" mass="19457">GFRVDVNQMTILQKQCVSFSDIFGGGPYSKLFANVREKMSLCYYCSARYTRLKSCILVQCGCLEENMDKAIDEILNQLDVIKSGDYKEEFESSKMALGDAVMSISDMPETIESWYIGQITDNRYKTPEEVCEEIKSVKYDEIKKCAGLVSLDTVYKLVGEKNDDRKSIQIT</sequence>
<organism evidence="2">
    <name type="scientific">human gut metagenome</name>
    <dbReference type="NCBI Taxonomy" id="408170"/>
    <lineage>
        <taxon>unclassified sequences</taxon>
        <taxon>metagenomes</taxon>
        <taxon>organismal metagenomes</taxon>
    </lineage>
</organism>
<reference evidence="2" key="1">
    <citation type="journal article" date="2013" name="Environ. Microbiol.">
        <title>Microbiota from the distal guts of lean and obese adolescents exhibit partial functional redundancy besides clear differences in community structure.</title>
        <authorList>
            <person name="Ferrer M."/>
            <person name="Ruiz A."/>
            <person name="Lanza F."/>
            <person name="Haange S.B."/>
            <person name="Oberbach A."/>
            <person name="Till H."/>
            <person name="Bargiela R."/>
            <person name="Campoy C."/>
            <person name="Segura M.T."/>
            <person name="Richter M."/>
            <person name="von Bergen M."/>
            <person name="Seifert J."/>
            <person name="Suarez A."/>
        </authorList>
    </citation>
    <scope>NUCLEOTIDE SEQUENCE</scope>
</reference>
<evidence type="ECO:0000259" key="1">
    <source>
        <dbReference type="Pfam" id="PF05193"/>
    </source>
</evidence>
<gene>
    <name evidence="2" type="ORF">OBE_07478</name>
</gene>